<feature type="compositionally biased region" description="Low complexity" evidence="1">
    <location>
        <begin position="189"/>
        <end position="201"/>
    </location>
</feature>
<feature type="region of interest" description="Disordered" evidence="1">
    <location>
        <begin position="189"/>
        <end position="210"/>
    </location>
</feature>
<accession>A0A316YK94</accession>
<evidence type="ECO:0000313" key="2">
    <source>
        <dbReference type="EMBL" id="PWN89496.1"/>
    </source>
</evidence>
<dbReference type="AlphaFoldDB" id="A0A316YK94"/>
<feature type="region of interest" description="Disordered" evidence="1">
    <location>
        <begin position="15"/>
        <end position="87"/>
    </location>
</feature>
<feature type="compositionally biased region" description="Basic and acidic residues" evidence="1">
    <location>
        <begin position="62"/>
        <end position="87"/>
    </location>
</feature>
<dbReference type="Proteomes" id="UP000245768">
    <property type="component" value="Unassembled WGS sequence"/>
</dbReference>
<dbReference type="STRING" id="215250.A0A316YK94"/>
<gene>
    <name evidence="2" type="ORF">FA10DRAFT_287361</name>
</gene>
<dbReference type="EMBL" id="KZ819637">
    <property type="protein sequence ID" value="PWN89496.1"/>
    <property type="molecule type" value="Genomic_DNA"/>
</dbReference>
<reference evidence="2 3" key="1">
    <citation type="journal article" date="2018" name="Mol. Biol. Evol.">
        <title>Broad Genomic Sampling Reveals a Smut Pathogenic Ancestry of the Fungal Clade Ustilaginomycotina.</title>
        <authorList>
            <person name="Kijpornyongpan T."/>
            <person name="Mondo S.J."/>
            <person name="Barry K."/>
            <person name="Sandor L."/>
            <person name="Lee J."/>
            <person name="Lipzen A."/>
            <person name="Pangilinan J."/>
            <person name="LaButti K."/>
            <person name="Hainaut M."/>
            <person name="Henrissat B."/>
            <person name="Grigoriev I.V."/>
            <person name="Spatafora J.W."/>
            <person name="Aime M.C."/>
        </authorList>
    </citation>
    <scope>NUCLEOTIDE SEQUENCE [LARGE SCALE GENOMIC DNA]</scope>
    <source>
        <strain evidence="2 3">MCA 4198</strain>
    </source>
</reference>
<dbReference type="OrthoDB" id="1099063at2759"/>
<proteinExistence type="predicted"/>
<dbReference type="InParanoid" id="A0A316YK94"/>
<sequence length="391" mass="43691">MSLQRSAYAFTKLAKGGPLRGSLRTLRSGSAPLREVRASQHQHPQHRREAGFFTPTGPTARSGKEGEEGEEPRQPERPSFDPQRRVSDREYMLRVGRAYDLLRGTMPEFMRTGLVDYDSASTSSSHGMSLLEAFTFRRLLSNDRSNEERHSKEKLGEEEDLGLDRFNRAYHPAIHFRFCAHVPSSHSSSTMSSSSPSLSPSNGGAQGDEDASLSFSGRSLYFASASVLRHTLNALFSEARVDVERIRLERRDGSLCSQGGGTMTGARNHVLHLRATFTGKLRMTRAPHRYTLVFKYDFDDDTGLICRHTVMRIEPEIGKKLWAGLSTVWQRLAGLAPQEPHPQTAHAHCNGRVRYVLESASPHRGEVHARLVLLPRAAPRGPISRQSHLES</sequence>
<evidence type="ECO:0000313" key="3">
    <source>
        <dbReference type="Proteomes" id="UP000245768"/>
    </source>
</evidence>
<keyword evidence="3" id="KW-1185">Reference proteome</keyword>
<evidence type="ECO:0000256" key="1">
    <source>
        <dbReference type="SAM" id="MobiDB-lite"/>
    </source>
</evidence>
<organism evidence="2 3">
    <name type="scientific">Acaromyces ingoldii</name>
    <dbReference type="NCBI Taxonomy" id="215250"/>
    <lineage>
        <taxon>Eukaryota</taxon>
        <taxon>Fungi</taxon>
        <taxon>Dikarya</taxon>
        <taxon>Basidiomycota</taxon>
        <taxon>Ustilaginomycotina</taxon>
        <taxon>Exobasidiomycetes</taxon>
        <taxon>Exobasidiales</taxon>
        <taxon>Cryptobasidiaceae</taxon>
        <taxon>Acaromyces</taxon>
    </lineage>
</organism>
<dbReference type="GeneID" id="37046055"/>
<protein>
    <submittedName>
        <fullName evidence="2">Uncharacterized protein</fullName>
    </submittedName>
</protein>
<name>A0A316YK94_9BASI</name>
<dbReference type="RefSeq" id="XP_025376694.1">
    <property type="nucleotide sequence ID" value="XM_025524139.1"/>
</dbReference>